<organism evidence="1">
    <name type="scientific">Rhizophora mucronata</name>
    <name type="common">Asiatic mangrove</name>
    <dbReference type="NCBI Taxonomy" id="61149"/>
    <lineage>
        <taxon>Eukaryota</taxon>
        <taxon>Viridiplantae</taxon>
        <taxon>Streptophyta</taxon>
        <taxon>Embryophyta</taxon>
        <taxon>Tracheophyta</taxon>
        <taxon>Spermatophyta</taxon>
        <taxon>Magnoliopsida</taxon>
        <taxon>eudicotyledons</taxon>
        <taxon>Gunneridae</taxon>
        <taxon>Pentapetalae</taxon>
        <taxon>rosids</taxon>
        <taxon>fabids</taxon>
        <taxon>Malpighiales</taxon>
        <taxon>Rhizophoraceae</taxon>
        <taxon>Rhizophora</taxon>
    </lineage>
</organism>
<dbReference type="AlphaFoldDB" id="A0A2P2QDZ7"/>
<sequence length="49" mass="5776">MHCYSWFSELSITPIPISSWYHPPFVMTSDSILLESSWICDMKINVIRL</sequence>
<protein>
    <submittedName>
        <fullName evidence="1">Uncharacterized protein</fullName>
    </submittedName>
</protein>
<accession>A0A2P2QDZ7</accession>
<reference evidence="1" key="1">
    <citation type="submission" date="2018-02" db="EMBL/GenBank/DDBJ databases">
        <title>Rhizophora mucronata_Transcriptome.</title>
        <authorList>
            <person name="Meera S.P."/>
            <person name="Sreeshan A."/>
            <person name="Augustine A."/>
        </authorList>
    </citation>
    <scope>NUCLEOTIDE SEQUENCE</scope>
    <source>
        <tissue evidence="1">Leaf</tissue>
    </source>
</reference>
<dbReference type="EMBL" id="GGEC01084749">
    <property type="protein sequence ID" value="MBX65233.1"/>
    <property type="molecule type" value="Transcribed_RNA"/>
</dbReference>
<proteinExistence type="predicted"/>
<name>A0A2P2QDZ7_RHIMU</name>
<evidence type="ECO:0000313" key="1">
    <source>
        <dbReference type="EMBL" id="MBX65233.1"/>
    </source>
</evidence>